<dbReference type="GO" id="GO:0046872">
    <property type="term" value="F:metal ion binding"/>
    <property type="evidence" value="ECO:0007669"/>
    <property type="project" value="InterPro"/>
</dbReference>
<dbReference type="AlphaFoldDB" id="A0A4Y7QL45"/>
<dbReference type="InterPro" id="IPR006035">
    <property type="entry name" value="Ureohydrolase"/>
</dbReference>
<dbReference type="SUPFAM" id="SSF52768">
    <property type="entry name" value="Arginase/deacetylase"/>
    <property type="match status" value="1"/>
</dbReference>
<dbReference type="InterPro" id="IPR023696">
    <property type="entry name" value="Ureohydrolase_dom_sf"/>
</dbReference>
<proteinExistence type="predicted"/>
<gene>
    <name evidence="1" type="ORF">BD410DRAFT_780838</name>
</gene>
<dbReference type="Gene3D" id="3.40.800.10">
    <property type="entry name" value="Ureohydrolase domain"/>
    <property type="match status" value="1"/>
</dbReference>
<evidence type="ECO:0000313" key="2">
    <source>
        <dbReference type="Proteomes" id="UP000294933"/>
    </source>
</evidence>
<dbReference type="STRING" id="50990.A0A4Y7QL45"/>
<dbReference type="Pfam" id="PF00491">
    <property type="entry name" value="Arginase"/>
    <property type="match status" value="1"/>
</dbReference>
<dbReference type="EMBL" id="ML170157">
    <property type="protein sequence ID" value="TDL28343.1"/>
    <property type="molecule type" value="Genomic_DNA"/>
</dbReference>
<reference evidence="1 2" key="1">
    <citation type="submission" date="2018-06" db="EMBL/GenBank/DDBJ databases">
        <title>A transcriptomic atlas of mushroom development highlights an independent origin of complex multicellularity.</title>
        <authorList>
            <consortium name="DOE Joint Genome Institute"/>
            <person name="Krizsan K."/>
            <person name="Almasi E."/>
            <person name="Merenyi Z."/>
            <person name="Sahu N."/>
            <person name="Viragh M."/>
            <person name="Koszo T."/>
            <person name="Mondo S."/>
            <person name="Kiss B."/>
            <person name="Balint B."/>
            <person name="Kues U."/>
            <person name="Barry K."/>
            <person name="Hegedus J.C."/>
            <person name="Henrissat B."/>
            <person name="Johnson J."/>
            <person name="Lipzen A."/>
            <person name="Ohm R."/>
            <person name="Nagy I."/>
            <person name="Pangilinan J."/>
            <person name="Yan J."/>
            <person name="Xiong Y."/>
            <person name="Grigoriev I.V."/>
            <person name="Hibbett D.S."/>
            <person name="Nagy L.G."/>
        </authorList>
    </citation>
    <scope>NUCLEOTIDE SEQUENCE [LARGE SCALE GENOMIC DNA]</scope>
    <source>
        <strain evidence="1 2">SZMC22713</strain>
    </source>
</reference>
<dbReference type="VEuPathDB" id="FungiDB:BD410DRAFT_780838"/>
<evidence type="ECO:0008006" key="3">
    <source>
        <dbReference type="Google" id="ProtNLM"/>
    </source>
</evidence>
<dbReference type="Proteomes" id="UP000294933">
    <property type="component" value="Unassembled WGS sequence"/>
</dbReference>
<organism evidence="1 2">
    <name type="scientific">Rickenella mellea</name>
    <dbReference type="NCBI Taxonomy" id="50990"/>
    <lineage>
        <taxon>Eukaryota</taxon>
        <taxon>Fungi</taxon>
        <taxon>Dikarya</taxon>
        <taxon>Basidiomycota</taxon>
        <taxon>Agaricomycotina</taxon>
        <taxon>Agaricomycetes</taxon>
        <taxon>Hymenochaetales</taxon>
        <taxon>Rickenellaceae</taxon>
        <taxon>Rickenella</taxon>
    </lineage>
</organism>
<name>A0A4Y7QL45_9AGAM</name>
<accession>A0A4Y7QL45</accession>
<keyword evidence="2" id="KW-1185">Reference proteome</keyword>
<sequence>MNLHRSGADVVEVAPSYDHADITAIAAADIVHDFISMMVSDGPPARGRAVKDEL</sequence>
<protein>
    <recommendedName>
        <fullName evidence="3">Agmatinase</fullName>
    </recommendedName>
</protein>
<evidence type="ECO:0000313" key="1">
    <source>
        <dbReference type="EMBL" id="TDL28343.1"/>
    </source>
</evidence>